<protein>
    <submittedName>
        <fullName evidence="2">Pyrimidine deaminase RibD-like protein</fullName>
    </submittedName>
</protein>
<accession>A0A839EW10</accession>
<dbReference type="AlphaFoldDB" id="A0A839EW10"/>
<dbReference type="Proteomes" id="UP000549052">
    <property type="component" value="Unassembled WGS sequence"/>
</dbReference>
<keyword evidence="3" id="KW-1185">Reference proteome</keyword>
<evidence type="ECO:0000313" key="2">
    <source>
        <dbReference type="EMBL" id="MBA8881704.1"/>
    </source>
</evidence>
<dbReference type="RefSeq" id="WP_182552254.1">
    <property type="nucleotide sequence ID" value="NZ_JACGXN010000016.1"/>
</dbReference>
<gene>
    <name evidence="2" type="ORF">FHW16_005449</name>
</gene>
<dbReference type="EMBL" id="JACGXN010000016">
    <property type="protein sequence ID" value="MBA8881704.1"/>
    <property type="molecule type" value="Genomic_DNA"/>
</dbReference>
<proteinExistence type="predicted"/>
<sequence length="60" mass="7178">MTISPTRLVDPIHFFNARGLSVLSEDRIEHELELLQEENAKLQRKLRLAEMKLRNYERTK</sequence>
<reference evidence="2 3" key="1">
    <citation type="submission" date="2020-07" db="EMBL/GenBank/DDBJ databases">
        <title>Genomic Encyclopedia of Type Strains, Phase IV (KMG-V): Genome sequencing to study the core and pangenomes of soil and plant-associated prokaryotes.</title>
        <authorList>
            <person name="Whitman W."/>
        </authorList>
    </citation>
    <scope>NUCLEOTIDE SEQUENCE [LARGE SCALE GENOMIC DNA]</scope>
    <source>
        <strain evidence="2 3">AN3</strain>
    </source>
</reference>
<evidence type="ECO:0000313" key="3">
    <source>
        <dbReference type="Proteomes" id="UP000549052"/>
    </source>
</evidence>
<keyword evidence="1" id="KW-0175">Coiled coil</keyword>
<comment type="caution">
    <text evidence="2">The sequence shown here is derived from an EMBL/GenBank/DDBJ whole genome shotgun (WGS) entry which is preliminary data.</text>
</comment>
<evidence type="ECO:0000256" key="1">
    <source>
        <dbReference type="SAM" id="Coils"/>
    </source>
</evidence>
<name>A0A839EW10_9HYPH</name>
<organism evidence="2 3">
    <name type="scientific">Phyllobacterium myrsinacearum</name>
    <dbReference type="NCBI Taxonomy" id="28101"/>
    <lineage>
        <taxon>Bacteria</taxon>
        <taxon>Pseudomonadati</taxon>
        <taxon>Pseudomonadota</taxon>
        <taxon>Alphaproteobacteria</taxon>
        <taxon>Hyphomicrobiales</taxon>
        <taxon>Phyllobacteriaceae</taxon>
        <taxon>Phyllobacterium</taxon>
    </lineage>
</organism>
<feature type="coiled-coil region" evidence="1">
    <location>
        <begin position="25"/>
        <end position="59"/>
    </location>
</feature>